<dbReference type="SMART" id="SM00217">
    <property type="entry name" value="WAP"/>
    <property type="match status" value="1"/>
</dbReference>
<keyword evidence="2" id="KW-0929">Antimicrobial</keyword>
<evidence type="ECO:0000256" key="1">
    <source>
        <dbReference type="ARBA" id="ARBA00002473"/>
    </source>
</evidence>
<evidence type="ECO:0000259" key="8">
    <source>
        <dbReference type="PROSITE" id="PS51390"/>
    </source>
</evidence>
<evidence type="ECO:0000256" key="7">
    <source>
        <dbReference type="SAM" id="SignalP"/>
    </source>
</evidence>
<sequence length="75" mass="7804">MKSRLLFLLGMILLGVLGAVPASTAEKPGSCPILSQPIPPLGVCRDTCKTDSSCKGDQKCCKNGCGNFGCTDPIF</sequence>
<keyword evidence="4" id="KW-0044">Antibiotic</keyword>
<dbReference type="InterPro" id="IPR050514">
    <property type="entry name" value="WAP_four-disulfide_core"/>
</dbReference>
<evidence type="ECO:0000256" key="5">
    <source>
        <dbReference type="ARBA" id="ARBA00023157"/>
    </source>
</evidence>
<feature type="signal peptide" evidence="7">
    <location>
        <begin position="1"/>
        <end position="18"/>
    </location>
</feature>
<dbReference type="Gene3D" id="4.10.75.10">
    <property type="entry name" value="Elafin-like"/>
    <property type="match status" value="1"/>
</dbReference>
<dbReference type="GO" id="GO:0004867">
    <property type="term" value="F:serine-type endopeptidase inhibitor activity"/>
    <property type="evidence" value="ECO:0007669"/>
    <property type="project" value="TreeGrafter"/>
</dbReference>
<comment type="similarity">
    <text evidence="6">Belongs to the venom waprin family.</text>
</comment>
<dbReference type="GO" id="GO:0019731">
    <property type="term" value="P:antibacterial humoral response"/>
    <property type="evidence" value="ECO:0007669"/>
    <property type="project" value="TreeGrafter"/>
</dbReference>
<organism evidence="9">
    <name type="scientific">Python regius</name>
    <name type="common">Ball python</name>
    <name type="synonym">Boa regia</name>
    <dbReference type="NCBI Taxonomy" id="51751"/>
    <lineage>
        <taxon>Eukaryota</taxon>
        <taxon>Metazoa</taxon>
        <taxon>Chordata</taxon>
        <taxon>Craniata</taxon>
        <taxon>Vertebrata</taxon>
        <taxon>Euteleostomi</taxon>
        <taxon>Lepidosauria</taxon>
        <taxon>Squamata</taxon>
        <taxon>Bifurcata</taxon>
        <taxon>Unidentata</taxon>
        <taxon>Episquamata</taxon>
        <taxon>Toxicofera</taxon>
        <taxon>Serpentes</taxon>
        <taxon>Henophidia</taxon>
        <taxon>Pythonidae</taxon>
        <taxon>Python</taxon>
    </lineage>
</organism>
<dbReference type="PROSITE" id="PS51390">
    <property type="entry name" value="WAP"/>
    <property type="match status" value="1"/>
</dbReference>
<dbReference type="GO" id="GO:0045087">
    <property type="term" value="P:innate immune response"/>
    <property type="evidence" value="ECO:0007669"/>
    <property type="project" value="TreeGrafter"/>
</dbReference>
<evidence type="ECO:0000256" key="2">
    <source>
        <dbReference type="ARBA" id="ARBA00022529"/>
    </source>
</evidence>
<reference evidence="9" key="1">
    <citation type="journal article" date="2014" name="Toxicon">
        <title>Testing the Toxicofera: comparative transcriptomics casts doubt on the single, early evolution of the reptile venom system.</title>
        <authorList>
            <person name="Hargreaves A.D."/>
            <person name="Swain M.T."/>
            <person name="Logan D.W."/>
            <person name="Mulley J.F."/>
        </authorList>
    </citation>
    <scope>NUCLEOTIDE SEQUENCE</scope>
    <source>
        <tissue evidence="9">Scent gland</tissue>
    </source>
</reference>
<evidence type="ECO:0000256" key="3">
    <source>
        <dbReference type="ARBA" id="ARBA00022729"/>
    </source>
</evidence>
<evidence type="ECO:0000313" key="9">
    <source>
        <dbReference type="EMBL" id="JAC94910.1"/>
    </source>
</evidence>
<dbReference type="InterPro" id="IPR036645">
    <property type="entry name" value="Elafin-like_sf"/>
</dbReference>
<name>A0A098LY60_PYTRG</name>
<dbReference type="EMBL" id="GBIC01000033">
    <property type="protein sequence ID" value="JAC94910.1"/>
    <property type="molecule type" value="mRNA"/>
</dbReference>
<keyword evidence="3 7" id="KW-0732">Signal</keyword>
<evidence type="ECO:0000256" key="4">
    <source>
        <dbReference type="ARBA" id="ARBA00023022"/>
    </source>
</evidence>
<dbReference type="SUPFAM" id="SSF57256">
    <property type="entry name" value="Elafin-like"/>
    <property type="match status" value="1"/>
</dbReference>
<dbReference type="MEROPS" id="I17.003"/>
<evidence type="ECO:0000256" key="6">
    <source>
        <dbReference type="ARBA" id="ARBA00035122"/>
    </source>
</evidence>
<feature type="chain" id="PRO_5001944968" evidence="7">
    <location>
        <begin position="19"/>
        <end position="75"/>
    </location>
</feature>
<protein>
    <submittedName>
        <fullName evidence="9">Waprin</fullName>
    </submittedName>
</protein>
<dbReference type="FunFam" id="4.10.75.10:FF:000001">
    <property type="entry name" value="Anosmin 1"/>
    <property type="match status" value="1"/>
</dbReference>
<comment type="function">
    <text evidence="1">Damages membranes of susceptible bacteria. Has no hemolytic activity. Not toxic to mice. Does not inhibit the proteinases elastase and cathepsin G.</text>
</comment>
<dbReference type="Pfam" id="PF00095">
    <property type="entry name" value="WAP"/>
    <property type="match status" value="1"/>
</dbReference>
<dbReference type="PRINTS" id="PR00003">
    <property type="entry name" value="4DISULPHCORE"/>
</dbReference>
<dbReference type="PANTHER" id="PTHR19441">
    <property type="entry name" value="WHEY ACDIC PROTEIN WAP"/>
    <property type="match status" value="1"/>
</dbReference>
<dbReference type="GO" id="GO:0005615">
    <property type="term" value="C:extracellular space"/>
    <property type="evidence" value="ECO:0007669"/>
    <property type="project" value="TreeGrafter"/>
</dbReference>
<proteinExistence type="evidence at transcript level"/>
<dbReference type="PANTHER" id="PTHR19441:SF30">
    <property type="entry name" value="ELAFIN"/>
    <property type="match status" value="1"/>
</dbReference>
<dbReference type="InterPro" id="IPR008197">
    <property type="entry name" value="WAP_dom"/>
</dbReference>
<feature type="domain" description="WAP" evidence="8">
    <location>
        <begin position="24"/>
        <end position="74"/>
    </location>
</feature>
<keyword evidence="5" id="KW-1015">Disulfide bond</keyword>
<dbReference type="AlphaFoldDB" id="A0A098LY60"/>
<accession>A0A098LY60</accession>